<accession>A0A9J5Z429</accession>
<proteinExistence type="predicted"/>
<dbReference type="AlphaFoldDB" id="A0A9J5Z429"/>
<reference evidence="2 3" key="1">
    <citation type="submission" date="2020-09" db="EMBL/GenBank/DDBJ databases">
        <title>De no assembly of potato wild relative species, Solanum commersonii.</title>
        <authorList>
            <person name="Cho K."/>
        </authorList>
    </citation>
    <scope>NUCLEOTIDE SEQUENCE [LARGE SCALE GENOMIC DNA]</scope>
    <source>
        <strain evidence="2">LZ3.2</strain>
        <tissue evidence="2">Leaf</tissue>
    </source>
</reference>
<protein>
    <submittedName>
        <fullName evidence="2">Uncharacterized protein</fullName>
    </submittedName>
</protein>
<feature type="region of interest" description="Disordered" evidence="1">
    <location>
        <begin position="1"/>
        <end position="33"/>
    </location>
</feature>
<evidence type="ECO:0000313" key="2">
    <source>
        <dbReference type="EMBL" id="KAG5605814.1"/>
    </source>
</evidence>
<feature type="compositionally biased region" description="Basic and acidic residues" evidence="1">
    <location>
        <begin position="13"/>
        <end position="33"/>
    </location>
</feature>
<dbReference type="Proteomes" id="UP000824120">
    <property type="component" value="Chromosome 5"/>
</dbReference>
<evidence type="ECO:0000256" key="1">
    <source>
        <dbReference type="SAM" id="MobiDB-lite"/>
    </source>
</evidence>
<evidence type="ECO:0000313" key="3">
    <source>
        <dbReference type="Proteomes" id="UP000824120"/>
    </source>
</evidence>
<keyword evidence="3" id="KW-1185">Reference proteome</keyword>
<name>A0A9J5Z429_SOLCO</name>
<dbReference type="EMBL" id="JACXVP010000005">
    <property type="protein sequence ID" value="KAG5605814.1"/>
    <property type="molecule type" value="Genomic_DNA"/>
</dbReference>
<comment type="caution">
    <text evidence="2">The sequence shown here is derived from an EMBL/GenBank/DDBJ whole genome shotgun (WGS) entry which is preliminary data.</text>
</comment>
<sequence>MAKTWGPKLALATKDHPKSKNKPSKEEGCNQEEDKCRKGERIKIVRRLTRRDRNCKKFIMVDDARNEMGSSSKNLKQSFLPQCVKRGAEGKTSNQWDL</sequence>
<gene>
    <name evidence="2" type="ORF">H5410_027306</name>
</gene>
<organism evidence="2 3">
    <name type="scientific">Solanum commersonii</name>
    <name type="common">Commerson's wild potato</name>
    <name type="synonym">Commerson's nightshade</name>
    <dbReference type="NCBI Taxonomy" id="4109"/>
    <lineage>
        <taxon>Eukaryota</taxon>
        <taxon>Viridiplantae</taxon>
        <taxon>Streptophyta</taxon>
        <taxon>Embryophyta</taxon>
        <taxon>Tracheophyta</taxon>
        <taxon>Spermatophyta</taxon>
        <taxon>Magnoliopsida</taxon>
        <taxon>eudicotyledons</taxon>
        <taxon>Gunneridae</taxon>
        <taxon>Pentapetalae</taxon>
        <taxon>asterids</taxon>
        <taxon>lamiids</taxon>
        <taxon>Solanales</taxon>
        <taxon>Solanaceae</taxon>
        <taxon>Solanoideae</taxon>
        <taxon>Solaneae</taxon>
        <taxon>Solanum</taxon>
    </lineage>
</organism>